<dbReference type="AlphaFoldDB" id="A0A2G5SQX9"/>
<protein>
    <submittedName>
        <fullName evidence="2">Uncharacterized protein</fullName>
    </submittedName>
</protein>
<accession>A0A2G5SQX9</accession>
<dbReference type="Proteomes" id="UP000230233">
    <property type="component" value="Chromosome X"/>
</dbReference>
<feature type="region of interest" description="Disordered" evidence="1">
    <location>
        <begin position="50"/>
        <end position="106"/>
    </location>
</feature>
<gene>
    <name evidence="2" type="primary">Cnig_chr_X.g23564</name>
    <name evidence="2" type="ORF">B9Z55_023564</name>
</gene>
<name>A0A2G5SQX9_9PELO</name>
<organism evidence="2 3">
    <name type="scientific">Caenorhabditis nigoni</name>
    <dbReference type="NCBI Taxonomy" id="1611254"/>
    <lineage>
        <taxon>Eukaryota</taxon>
        <taxon>Metazoa</taxon>
        <taxon>Ecdysozoa</taxon>
        <taxon>Nematoda</taxon>
        <taxon>Chromadorea</taxon>
        <taxon>Rhabditida</taxon>
        <taxon>Rhabditina</taxon>
        <taxon>Rhabditomorpha</taxon>
        <taxon>Rhabditoidea</taxon>
        <taxon>Rhabditidae</taxon>
        <taxon>Peloderinae</taxon>
        <taxon>Caenorhabditis</taxon>
    </lineage>
</organism>
<reference evidence="3" key="1">
    <citation type="submission" date="2017-10" db="EMBL/GenBank/DDBJ databases">
        <title>Rapid genome shrinkage in a self-fertile nematode reveals novel sperm competition proteins.</title>
        <authorList>
            <person name="Yin D."/>
            <person name="Schwarz E.M."/>
            <person name="Thomas C.G."/>
            <person name="Felde R.L."/>
            <person name="Korf I.F."/>
            <person name="Cutter A.D."/>
            <person name="Schartner C.M."/>
            <person name="Ralston E.J."/>
            <person name="Meyer B.J."/>
            <person name="Haag E.S."/>
        </authorList>
    </citation>
    <scope>NUCLEOTIDE SEQUENCE [LARGE SCALE GENOMIC DNA]</scope>
    <source>
        <strain evidence="3">JU1422</strain>
    </source>
</reference>
<feature type="compositionally biased region" description="Basic and acidic residues" evidence="1">
    <location>
        <begin position="88"/>
        <end position="99"/>
    </location>
</feature>
<feature type="compositionally biased region" description="Acidic residues" evidence="1">
    <location>
        <begin position="59"/>
        <end position="87"/>
    </location>
</feature>
<sequence>MSSSPEPDDPGLTNYHNPRQLVRQMSLELDLDWVPDDPVPSPKPIFVVVLDSESKDDNKEESDEERNNDNDEENETNKDDDEEDDGSNSDKQEKKELSKKIVPSKI</sequence>
<keyword evidence="3" id="KW-1185">Reference proteome</keyword>
<comment type="caution">
    <text evidence="2">The sequence shown here is derived from an EMBL/GenBank/DDBJ whole genome shotgun (WGS) entry which is preliminary data.</text>
</comment>
<proteinExistence type="predicted"/>
<evidence type="ECO:0000313" key="2">
    <source>
        <dbReference type="EMBL" id="PIC17261.1"/>
    </source>
</evidence>
<evidence type="ECO:0000313" key="3">
    <source>
        <dbReference type="Proteomes" id="UP000230233"/>
    </source>
</evidence>
<dbReference type="EMBL" id="PDUG01000006">
    <property type="protein sequence ID" value="PIC17261.1"/>
    <property type="molecule type" value="Genomic_DNA"/>
</dbReference>
<evidence type="ECO:0000256" key="1">
    <source>
        <dbReference type="SAM" id="MobiDB-lite"/>
    </source>
</evidence>